<accession>A0ABN8DJE4</accession>
<evidence type="ECO:0000313" key="6">
    <source>
        <dbReference type="Proteomes" id="UP000838160"/>
    </source>
</evidence>
<evidence type="ECO:0000259" key="4">
    <source>
        <dbReference type="PROSITE" id="PS50893"/>
    </source>
</evidence>
<keyword evidence="2" id="KW-0547">Nucleotide-binding</keyword>
<dbReference type="InterPro" id="IPR003593">
    <property type="entry name" value="AAA+_ATPase"/>
</dbReference>
<protein>
    <submittedName>
        <fullName evidence="5">Vitamin B12 import ATP-binding protein BtuD</fullName>
    </submittedName>
</protein>
<evidence type="ECO:0000256" key="3">
    <source>
        <dbReference type="ARBA" id="ARBA00022840"/>
    </source>
</evidence>
<organism evidence="5 6">
    <name type="scientific">Vibrio hippocampi</name>
    <dbReference type="NCBI Taxonomy" id="654686"/>
    <lineage>
        <taxon>Bacteria</taxon>
        <taxon>Pseudomonadati</taxon>
        <taxon>Pseudomonadota</taxon>
        <taxon>Gammaproteobacteria</taxon>
        <taxon>Vibrionales</taxon>
        <taxon>Vibrionaceae</taxon>
        <taxon>Vibrio</taxon>
    </lineage>
</organism>
<dbReference type="EMBL" id="CAKLCM010000003">
    <property type="protein sequence ID" value="CAH0529475.1"/>
    <property type="molecule type" value="Genomic_DNA"/>
</dbReference>
<reference evidence="5" key="1">
    <citation type="submission" date="2021-12" db="EMBL/GenBank/DDBJ databases">
        <authorList>
            <person name="Rodrigo-Torres L."/>
            <person name="Arahal R. D."/>
            <person name="Lucena T."/>
        </authorList>
    </citation>
    <scope>NUCLEOTIDE SEQUENCE</scope>
    <source>
        <strain evidence="5">CECT 8226</strain>
    </source>
</reference>
<dbReference type="Pfam" id="PF00005">
    <property type="entry name" value="ABC_tran"/>
    <property type="match status" value="1"/>
</dbReference>
<dbReference type="PROSITE" id="PS50893">
    <property type="entry name" value="ABC_TRANSPORTER_2"/>
    <property type="match status" value="1"/>
</dbReference>
<dbReference type="CDD" id="cd03257">
    <property type="entry name" value="ABC_NikE_OppD_transporters"/>
    <property type="match status" value="1"/>
</dbReference>
<dbReference type="SMART" id="SM00382">
    <property type="entry name" value="AAA"/>
    <property type="match status" value="1"/>
</dbReference>
<dbReference type="GO" id="GO:0005524">
    <property type="term" value="F:ATP binding"/>
    <property type="evidence" value="ECO:0007669"/>
    <property type="project" value="UniProtKB-KW"/>
</dbReference>
<evidence type="ECO:0000256" key="2">
    <source>
        <dbReference type="ARBA" id="ARBA00022741"/>
    </source>
</evidence>
<sequence>MTNTVTQVHRQTSQTHSSAQIAFNDVSVHYYTKPRWMGGQPFKALQQLSLTLNTQSLAIVGPSGAGKSTLIELLFGLRQPTSGQITICGYNVAELTNTQRVALCQHIQLIPQEPHASLNPYYTVRQVLSEPLISLGKSEVADSRLQQALEDVGLDIQLLERNSKQLSVGQAQRVAIARALVVDPCILVADEPTSSLDPVNRKMILQLLGELQRKRNMKLMLVTHDLDAAQQLCDEILVLDNGQKVEHLDSDKFLTDCHHHTTLALLRAKDSHQYTRHQYTLTHGEVTNAI</sequence>
<dbReference type="PROSITE" id="PS00211">
    <property type="entry name" value="ABC_TRANSPORTER_1"/>
    <property type="match status" value="1"/>
</dbReference>
<dbReference type="InterPro" id="IPR050319">
    <property type="entry name" value="ABC_transp_ATP-bind"/>
</dbReference>
<gene>
    <name evidence="5" type="primary">btuD_4</name>
    <name evidence="5" type="ORF">VHP8226_03238</name>
</gene>
<keyword evidence="3 5" id="KW-0067">ATP-binding</keyword>
<dbReference type="InterPro" id="IPR003439">
    <property type="entry name" value="ABC_transporter-like_ATP-bd"/>
</dbReference>
<keyword evidence="1" id="KW-0813">Transport</keyword>
<name>A0ABN8DJE4_9VIBR</name>
<evidence type="ECO:0000313" key="5">
    <source>
        <dbReference type="EMBL" id="CAH0529475.1"/>
    </source>
</evidence>
<feature type="domain" description="ABC transporter" evidence="4">
    <location>
        <begin position="21"/>
        <end position="266"/>
    </location>
</feature>
<dbReference type="InterPro" id="IPR027417">
    <property type="entry name" value="P-loop_NTPase"/>
</dbReference>
<dbReference type="Gene3D" id="3.40.50.300">
    <property type="entry name" value="P-loop containing nucleotide triphosphate hydrolases"/>
    <property type="match status" value="1"/>
</dbReference>
<dbReference type="SUPFAM" id="SSF52540">
    <property type="entry name" value="P-loop containing nucleoside triphosphate hydrolases"/>
    <property type="match status" value="1"/>
</dbReference>
<dbReference type="InterPro" id="IPR017871">
    <property type="entry name" value="ABC_transporter-like_CS"/>
</dbReference>
<keyword evidence="6" id="KW-1185">Reference proteome</keyword>
<comment type="caution">
    <text evidence="5">The sequence shown here is derived from an EMBL/GenBank/DDBJ whole genome shotgun (WGS) entry which is preliminary data.</text>
</comment>
<dbReference type="Proteomes" id="UP000838160">
    <property type="component" value="Unassembled WGS sequence"/>
</dbReference>
<proteinExistence type="predicted"/>
<dbReference type="PANTHER" id="PTHR43776">
    <property type="entry name" value="TRANSPORT ATP-BINDING PROTEIN"/>
    <property type="match status" value="1"/>
</dbReference>
<evidence type="ECO:0000256" key="1">
    <source>
        <dbReference type="ARBA" id="ARBA00022448"/>
    </source>
</evidence>